<proteinExistence type="predicted"/>
<dbReference type="KEGG" id="ypk:y1708"/>
<evidence type="ECO:0000313" key="2">
    <source>
        <dbReference type="Proteomes" id="UP000002490"/>
    </source>
</evidence>
<reference evidence="1 2" key="1">
    <citation type="journal article" date="2002" name="J. Bacteriol.">
        <title>Genome sequence of Yersinia pestis KIM.</title>
        <authorList>
            <person name="Deng W."/>
            <person name="Burland V."/>
            <person name="Plunkett G.III."/>
            <person name="Boutin A."/>
            <person name="Mayhew G.F."/>
            <person name="Liss P."/>
            <person name="Perna N.T."/>
            <person name="Rose D.J."/>
            <person name="Mau B."/>
            <person name="Zhou S."/>
            <person name="Schwartz D.C."/>
            <person name="Fetherston J.D."/>
            <person name="Lindler L.E."/>
            <person name="Brubaker R.R."/>
            <person name="Plana G.V."/>
            <person name="Straley S.C."/>
            <person name="McDonough K.A."/>
            <person name="Nilles M.L."/>
            <person name="Matson J.S."/>
            <person name="Blattner F.R."/>
            <person name="Perry R.D."/>
        </authorList>
    </citation>
    <scope>NUCLEOTIDE SEQUENCE [LARGE SCALE GENOMIC DNA]</scope>
    <source>
        <strain evidence="2">KIM10+ / Biovar Mediaevalis</strain>
    </source>
</reference>
<sequence length="43" mass="5072">MQSIIQKHPIYKPHSHPYPACHQYYWHHFSPLLSGVTNAVPLF</sequence>
<dbReference type="HOGENOM" id="CLU_3241772_0_0_6"/>
<dbReference type="Proteomes" id="UP000002490">
    <property type="component" value="Chromosome"/>
</dbReference>
<accession>Q8CLB0</accession>
<dbReference type="AlphaFoldDB" id="Q8CLB0"/>
<dbReference type="EMBL" id="AE009952">
    <property type="protein sequence ID" value="AAM85276.1"/>
    <property type="molecule type" value="Genomic_DNA"/>
</dbReference>
<evidence type="ECO:0000313" key="1">
    <source>
        <dbReference type="EMBL" id="AAM85276.1"/>
    </source>
</evidence>
<name>Q8CLB0_YERPE</name>
<dbReference type="DNASU" id="1146655"/>
<gene>
    <name evidence="1" type="ordered locus">y1708</name>
</gene>
<protein>
    <submittedName>
        <fullName evidence="1">Uncharacterized protein</fullName>
    </submittedName>
</protein>
<organism evidence="1 2">
    <name type="scientific">Yersinia pestis</name>
    <dbReference type="NCBI Taxonomy" id="632"/>
    <lineage>
        <taxon>Bacteria</taxon>
        <taxon>Pseudomonadati</taxon>
        <taxon>Pseudomonadota</taxon>
        <taxon>Gammaproteobacteria</taxon>
        <taxon>Enterobacterales</taxon>
        <taxon>Yersiniaceae</taxon>
        <taxon>Yersinia</taxon>
    </lineage>
</organism>